<gene>
    <name evidence="2" type="ORF">g.50423</name>
</gene>
<accession>A0A1B6JAC1</accession>
<sequence length="1011" mass="114597">SSSNSSIQLISAKTKTRRRRKTVMDLLMEDSMLSVTRDFPMSPNPYILPTFYRDIDLSSHSNKTVPCNDSSVSEHNPKESIQNHELIPKPDIIAQKLRLLEKLKSISRKSRKTRQCRTLVCYNEDSLPESLVESPVGETNPNTTDVGILSQELVVTPNDNMNENELNNTSSSSEKVDLLAEDQINLTHGSIVTSPELKKRVRKTICKAHLKKSRKSRFVNNLKENREENQKETSTIFEEKSHTLKENPVENTNNFPEVQKNIHLVEINNSLLSISKSNISEEPSDFDKLLQNKPNETKTELYSFEQSFSQDNFDEKSDDGSDNYHSACPSPLPSDSEDDENTVLEALVKEPPSSTNILSMKPLSQIHTDKILCSILKAKVGKMLPYFGDTSTDEEDLDEDTPLSVKLSKCSEIVNLLPIDGKKNKSSFDGKGILNHQAGHFPTTKKKIFKSEEPAFQHSLRKSERKITRSSVSDLSNEDNNIKTMNKEEEDNGLLPLSATSPALLRKSTRKSRIVNFSCHEKHDIQNSNDLITETKSELSNDVTNCNNEPNLDIPEKITISKRRGRPPKAKRTKTVHNVEEKFEELNTENTEKSLNDQDHLVHLGNNEICGTEIIENIHIIRKKGRKPRAHNIDLIKNASNSCDEIKIDEDNLDASSDTFKVNQDSTRLELSDLDSAIQKSISLRRTRSRRTKLSEDPQKSGQDLMNDNLQHEEDMNKEESLELSLTEQTNNLSPDKEFDTKRRGRKSKSLLSNNNVHLLVNDNSFGDEGSNDNCVQIPPIAKNHELAIETTYNELPPALVKTRARRLRIQTPVNVYLEPPNLEIPYTSSAKDKPSEVEVDIDSTLVNSSSNVILSNKRQKRKLRKVLDPNIQLKGDTEHLFVAPEEVRNPLDGSENNEEENKISSSNESHFNIEERKTLPKKRGRKIKNKMNCKKSCIEPNFTRTENYIESDLEIEINIPVLKDDFSNDENVKESSCLELENSSKSILFESEIHSEGYVGALNKNDSEVS</sequence>
<feature type="compositionally biased region" description="Polar residues" evidence="1">
    <location>
        <begin position="700"/>
        <end position="709"/>
    </location>
</feature>
<feature type="region of interest" description="Disordered" evidence="1">
    <location>
        <begin position="685"/>
        <end position="750"/>
    </location>
</feature>
<name>A0A1B6JAC1_9HEMI</name>
<feature type="region of interest" description="Disordered" evidence="1">
    <location>
        <begin position="311"/>
        <end position="340"/>
    </location>
</feature>
<evidence type="ECO:0000256" key="1">
    <source>
        <dbReference type="SAM" id="MobiDB-lite"/>
    </source>
</evidence>
<protein>
    <submittedName>
        <fullName evidence="2">Uncharacterized protein</fullName>
    </submittedName>
</protein>
<feature type="region of interest" description="Disordered" evidence="1">
    <location>
        <begin position="889"/>
        <end position="914"/>
    </location>
</feature>
<proteinExistence type="predicted"/>
<organism evidence="2">
    <name type="scientific">Homalodisca liturata</name>
    <dbReference type="NCBI Taxonomy" id="320908"/>
    <lineage>
        <taxon>Eukaryota</taxon>
        <taxon>Metazoa</taxon>
        <taxon>Ecdysozoa</taxon>
        <taxon>Arthropoda</taxon>
        <taxon>Hexapoda</taxon>
        <taxon>Insecta</taxon>
        <taxon>Pterygota</taxon>
        <taxon>Neoptera</taxon>
        <taxon>Paraneoptera</taxon>
        <taxon>Hemiptera</taxon>
        <taxon>Auchenorrhyncha</taxon>
        <taxon>Membracoidea</taxon>
        <taxon>Cicadellidae</taxon>
        <taxon>Cicadellinae</taxon>
        <taxon>Proconiini</taxon>
        <taxon>Homalodisca</taxon>
    </lineage>
</organism>
<feature type="non-terminal residue" evidence="2">
    <location>
        <position position="1011"/>
    </location>
</feature>
<feature type="region of interest" description="Disordered" evidence="1">
    <location>
        <begin position="225"/>
        <end position="253"/>
    </location>
</feature>
<feature type="region of interest" description="Disordered" evidence="1">
    <location>
        <begin position="459"/>
        <end position="495"/>
    </location>
</feature>
<feature type="compositionally biased region" description="Basic and acidic residues" evidence="1">
    <location>
        <begin position="710"/>
        <end position="721"/>
    </location>
</feature>
<feature type="compositionally biased region" description="Basic and acidic residues" evidence="1">
    <location>
        <begin position="225"/>
        <end position="248"/>
    </location>
</feature>
<dbReference type="AlphaFoldDB" id="A0A1B6JAC1"/>
<feature type="compositionally biased region" description="Polar residues" evidence="1">
    <location>
        <begin position="469"/>
        <end position="484"/>
    </location>
</feature>
<feature type="non-terminal residue" evidence="2">
    <location>
        <position position="1"/>
    </location>
</feature>
<evidence type="ECO:0000313" key="2">
    <source>
        <dbReference type="EMBL" id="JAS96045.1"/>
    </source>
</evidence>
<reference evidence="2" key="1">
    <citation type="submission" date="2015-11" db="EMBL/GenBank/DDBJ databases">
        <title>De novo transcriptome assembly of four potential Pierce s Disease insect vectors from Arizona vineyards.</title>
        <authorList>
            <person name="Tassone E.E."/>
        </authorList>
    </citation>
    <scope>NUCLEOTIDE SEQUENCE</scope>
</reference>
<dbReference type="EMBL" id="GECU01011661">
    <property type="protein sequence ID" value="JAS96045.1"/>
    <property type="molecule type" value="Transcribed_RNA"/>
</dbReference>